<dbReference type="PANTHER" id="PTHR10491">
    <property type="entry name" value="DTDP-4-DEHYDRORHAMNOSE REDUCTASE"/>
    <property type="match status" value="1"/>
</dbReference>
<accession>A0A258FIA9</accession>
<keyword evidence="6" id="KW-0521">NADP</keyword>
<dbReference type="InterPro" id="IPR036291">
    <property type="entry name" value="NAD(P)-bd_dom_sf"/>
</dbReference>
<dbReference type="UniPathway" id="UPA00124"/>
<name>A0A258FIA9_9CAUL</name>
<evidence type="ECO:0000256" key="5">
    <source>
        <dbReference type="ARBA" id="ARBA00048200"/>
    </source>
</evidence>
<evidence type="ECO:0000256" key="2">
    <source>
        <dbReference type="ARBA" id="ARBA00010944"/>
    </source>
</evidence>
<dbReference type="PANTHER" id="PTHR10491:SF4">
    <property type="entry name" value="METHIONINE ADENOSYLTRANSFERASE 2 SUBUNIT BETA"/>
    <property type="match status" value="1"/>
</dbReference>
<comment type="catalytic activity">
    <reaction evidence="5 6">
        <text>dTDP-beta-L-rhamnose + NADP(+) = dTDP-4-dehydro-beta-L-rhamnose + NADPH + H(+)</text>
        <dbReference type="Rhea" id="RHEA:21796"/>
        <dbReference type="ChEBI" id="CHEBI:15378"/>
        <dbReference type="ChEBI" id="CHEBI:57510"/>
        <dbReference type="ChEBI" id="CHEBI:57783"/>
        <dbReference type="ChEBI" id="CHEBI:58349"/>
        <dbReference type="ChEBI" id="CHEBI:62830"/>
        <dbReference type="EC" id="1.1.1.133"/>
    </reaction>
</comment>
<comment type="similarity">
    <text evidence="2 6">Belongs to the dTDP-4-dehydrorhamnose reductase family.</text>
</comment>
<sequence length="304" mass="32059">MVEDAPYEVRDILITGGAGQVGLELARADWPADVRLHMPTRDQLDLTDADAVRVAFAATPFRAVINSGAYTAVDKAETEVAAAFAANAMGPAILAEVTRAAGIPLIQVSTDYVFDGSGEQDYAESDPVGPLGVYGASKLAGEVAVTTGNPRSVVMRTAWVLSPHRANFLKTMLRLAADRPALRVVADQEGCPTSARDIAEALKTIALRMIDDAGAPTGVYHFVNAGSTTWAGLAAEIMALSAARGGPSATVEGIPTADYPTPARRPSNSRLDTFKITRDYGIAPRPWKDAVAEIVAELIPETTR</sequence>
<proteinExistence type="inferred from homology"/>
<evidence type="ECO:0000256" key="4">
    <source>
        <dbReference type="ARBA" id="ARBA00017099"/>
    </source>
</evidence>
<dbReference type="AlphaFoldDB" id="A0A258FIA9"/>
<dbReference type="GO" id="GO:0019305">
    <property type="term" value="P:dTDP-rhamnose biosynthetic process"/>
    <property type="evidence" value="ECO:0007669"/>
    <property type="project" value="UniProtKB-UniPathway"/>
</dbReference>
<dbReference type="Gene3D" id="3.90.25.10">
    <property type="entry name" value="UDP-galactose 4-epimerase, domain 1"/>
    <property type="match status" value="1"/>
</dbReference>
<dbReference type="NCBIfam" id="TIGR01214">
    <property type="entry name" value="rmlD"/>
    <property type="match status" value="1"/>
</dbReference>
<feature type="domain" description="RmlD-like substrate binding" evidence="7">
    <location>
        <begin position="11"/>
        <end position="298"/>
    </location>
</feature>
<evidence type="ECO:0000313" key="9">
    <source>
        <dbReference type="Proteomes" id="UP000215595"/>
    </source>
</evidence>
<dbReference type="Gene3D" id="3.40.50.720">
    <property type="entry name" value="NAD(P)-binding Rossmann-like Domain"/>
    <property type="match status" value="1"/>
</dbReference>
<comment type="pathway">
    <text evidence="1 6">Carbohydrate biosynthesis; dTDP-L-rhamnose biosynthesis.</text>
</comment>
<dbReference type="EC" id="1.1.1.133" evidence="3 6"/>
<evidence type="ECO:0000313" key="8">
    <source>
        <dbReference type="EMBL" id="OYX31724.1"/>
    </source>
</evidence>
<dbReference type="GO" id="GO:0008831">
    <property type="term" value="F:dTDP-4-dehydrorhamnose reductase activity"/>
    <property type="evidence" value="ECO:0007669"/>
    <property type="project" value="UniProtKB-EC"/>
</dbReference>
<dbReference type="InterPro" id="IPR029903">
    <property type="entry name" value="RmlD-like-bd"/>
</dbReference>
<evidence type="ECO:0000256" key="3">
    <source>
        <dbReference type="ARBA" id="ARBA00012929"/>
    </source>
</evidence>
<reference evidence="8 9" key="1">
    <citation type="submission" date="2017-03" db="EMBL/GenBank/DDBJ databases">
        <title>Lifting the veil on microbial sulfur biogeochemistry in mining wastewaters.</title>
        <authorList>
            <person name="Kantor R.S."/>
            <person name="Colenbrander Nelson T."/>
            <person name="Marshall S."/>
            <person name="Bennett D."/>
            <person name="Apte S."/>
            <person name="Camacho D."/>
            <person name="Thomas B.C."/>
            <person name="Warren L.A."/>
            <person name="Banfield J.F."/>
        </authorList>
    </citation>
    <scope>NUCLEOTIDE SEQUENCE [LARGE SCALE GENOMIC DNA]</scope>
    <source>
        <strain evidence="8">32-69-9</strain>
    </source>
</reference>
<comment type="caution">
    <text evidence="8">The sequence shown here is derived from an EMBL/GenBank/DDBJ whole genome shotgun (WGS) entry which is preliminary data.</text>
</comment>
<evidence type="ECO:0000256" key="6">
    <source>
        <dbReference type="RuleBase" id="RU364082"/>
    </source>
</evidence>
<keyword evidence="6" id="KW-0560">Oxidoreductase</keyword>
<dbReference type="Pfam" id="PF04321">
    <property type="entry name" value="RmlD_sub_bind"/>
    <property type="match status" value="1"/>
</dbReference>
<dbReference type="Proteomes" id="UP000215595">
    <property type="component" value="Unassembled WGS sequence"/>
</dbReference>
<organism evidence="8 9">
    <name type="scientific">Brevundimonas subvibrioides</name>
    <dbReference type="NCBI Taxonomy" id="74313"/>
    <lineage>
        <taxon>Bacteria</taxon>
        <taxon>Pseudomonadati</taxon>
        <taxon>Pseudomonadota</taxon>
        <taxon>Alphaproteobacteria</taxon>
        <taxon>Caulobacterales</taxon>
        <taxon>Caulobacteraceae</taxon>
        <taxon>Brevundimonas</taxon>
    </lineage>
</organism>
<dbReference type="SUPFAM" id="SSF51735">
    <property type="entry name" value="NAD(P)-binding Rossmann-fold domains"/>
    <property type="match status" value="1"/>
</dbReference>
<evidence type="ECO:0000256" key="1">
    <source>
        <dbReference type="ARBA" id="ARBA00004781"/>
    </source>
</evidence>
<gene>
    <name evidence="8" type="ORF">B7Z01_12235</name>
</gene>
<dbReference type="EMBL" id="NCEB01000029">
    <property type="protein sequence ID" value="OYX31724.1"/>
    <property type="molecule type" value="Genomic_DNA"/>
</dbReference>
<comment type="function">
    <text evidence="6">Catalyzes the reduction of dTDP-6-deoxy-L-lyxo-4-hexulose to yield dTDP-L-rhamnose.</text>
</comment>
<dbReference type="InterPro" id="IPR005913">
    <property type="entry name" value="dTDP_dehydrorham_reduct"/>
</dbReference>
<protein>
    <recommendedName>
        <fullName evidence="4 6">dTDP-4-dehydrorhamnose reductase</fullName>
        <ecNumber evidence="3 6">1.1.1.133</ecNumber>
    </recommendedName>
</protein>
<evidence type="ECO:0000259" key="7">
    <source>
        <dbReference type="Pfam" id="PF04321"/>
    </source>
</evidence>
<comment type="cofactor">
    <cofactor evidence="6">
        <name>Mg(2+)</name>
        <dbReference type="ChEBI" id="CHEBI:18420"/>
    </cofactor>
    <text evidence="6">Binds 1 Mg(2+) ion per monomer.</text>
</comment>
<dbReference type="CDD" id="cd05254">
    <property type="entry name" value="dTDP_HR_like_SDR_e"/>
    <property type="match status" value="1"/>
</dbReference>